<dbReference type="GO" id="GO:0016301">
    <property type="term" value="F:kinase activity"/>
    <property type="evidence" value="ECO:0007669"/>
    <property type="project" value="UniProtKB-KW"/>
</dbReference>
<evidence type="ECO:0000313" key="3">
    <source>
        <dbReference type="Proteomes" id="UP000317893"/>
    </source>
</evidence>
<protein>
    <submittedName>
        <fullName evidence="2">Aminoglycoside phosphotransferase (APT) family kinase protein</fullName>
    </submittedName>
</protein>
<accession>A0A542DXP4</accession>
<dbReference type="InterPro" id="IPR002575">
    <property type="entry name" value="Aminoglycoside_PTrfase"/>
</dbReference>
<dbReference type="PANTHER" id="PTHR21310">
    <property type="entry name" value="AMINOGLYCOSIDE PHOSPHOTRANSFERASE-RELATED-RELATED"/>
    <property type="match status" value="1"/>
</dbReference>
<evidence type="ECO:0000259" key="1">
    <source>
        <dbReference type="Pfam" id="PF01636"/>
    </source>
</evidence>
<feature type="domain" description="Aminoglycoside phosphotransferase" evidence="1">
    <location>
        <begin position="40"/>
        <end position="275"/>
    </location>
</feature>
<comment type="caution">
    <text evidence="2">The sequence shown here is derived from an EMBL/GenBank/DDBJ whole genome shotgun (WGS) entry which is preliminary data.</text>
</comment>
<proteinExistence type="predicted"/>
<keyword evidence="2" id="KW-0808">Transferase</keyword>
<reference evidence="2 3" key="1">
    <citation type="submission" date="2019-06" db="EMBL/GenBank/DDBJ databases">
        <title>Sequencing the genomes of 1000 actinobacteria strains.</title>
        <authorList>
            <person name="Klenk H.-P."/>
        </authorList>
    </citation>
    <scope>NUCLEOTIDE SEQUENCE [LARGE SCALE GENOMIC DNA]</scope>
    <source>
        <strain evidence="2 3">DSM 18607</strain>
    </source>
</reference>
<name>A0A542DXP4_9MICO</name>
<evidence type="ECO:0000313" key="2">
    <source>
        <dbReference type="EMBL" id="TQJ07862.1"/>
    </source>
</evidence>
<dbReference type="Gene3D" id="3.30.200.20">
    <property type="entry name" value="Phosphorylase Kinase, domain 1"/>
    <property type="match status" value="1"/>
</dbReference>
<keyword evidence="2" id="KW-0418">Kinase</keyword>
<dbReference type="Pfam" id="PF01636">
    <property type="entry name" value="APH"/>
    <property type="match status" value="1"/>
</dbReference>
<dbReference type="InterPro" id="IPR011009">
    <property type="entry name" value="Kinase-like_dom_sf"/>
</dbReference>
<dbReference type="Proteomes" id="UP000317893">
    <property type="component" value="Unassembled WGS sequence"/>
</dbReference>
<sequence>MPRIHDDEVDTDEPVVRALLRAQTPAWADRALIPVGDTGTDHAVRRLGDDLLVRVPRTDRAADSLREEVGHLRRVDGRLPVAVPGLVHLGRPGPSYPFAWAVLHWLEGEDAWAARAVLEEPPSADRLARDLAGVVTALRSLPTDGVRRRGHGRRGGPLEGVLERIHLWLGGAEGPLPPSVDAAAVREVVAAATAVTDAAPYDDARHPPVLSHGDLIPGNLLVRDGRLSAVIDWGYLSAADPALDLVPAWAVVAPSARPRFRELVGADDATWERARLNALEQALGAIAYYTPRGHPLADVMTRTLGRILADRG</sequence>
<dbReference type="SUPFAM" id="SSF56112">
    <property type="entry name" value="Protein kinase-like (PK-like)"/>
    <property type="match status" value="1"/>
</dbReference>
<dbReference type="RefSeq" id="WP_170185564.1">
    <property type="nucleotide sequence ID" value="NZ_BAAAPR010000017.1"/>
</dbReference>
<keyword evidence="3" id="KW-1185">Reference proteome</keyword>
<dbReference type="AlphaFoldDB" id="A0A542DXP4"/>
<gene>
    <name evidence="2" type="ORF">FB458_0933</name>
</gene>
<organism evidence="2 3">
    <name type="scientific">Lapillicoccus jejuensis</name>
    <dbReference type="NCBI Taxonomy" id="402171"/>
    <lineage>
        <taxon>Bacteria</taxon>
        <taxon>Bacillati</taxon>
        <taxon>Actinomycetota</taxon>
        <taxon>Actinomycetes</taxon>
        <taxon>Micrococcales</taxon>
        <taxon>Intrasporangiaceae</taxon>
        <taxon>Lapillicoccus</taxon>
    </lineage>
</organism>
<dbReference type="EMBL" id="VFMN01000001">
    <property type="protein sequence ID" value="TQJ07862.1"/>
    <property type="molecule type" value="Genomic_DNA"/>
</dbReference>
<dbReference type="InterPro" id="IPR051678">
    <property type="entry name" value="AGP_Transferase"/>
</dbReference>
<dbReference type="Gene3D" id="3.90.1200.10">
    <property type="match status" value="1"/>
</dbReference>
<dbReference type="PANTHER" id="PTHR21310:SF42">
    <property type="entry name" value="BIFUNCTIONAL AAC_APH"/>
    <property type="match status" value="1"/>
</dbReference>